<feature type="transmembrane region" description="Helical" evidence="6">
    <location>
        <begin position="153"/>
        <end position="176"/>
    </location>
</feature>
<dbReference type="Proteomes" id="UP000768567">
    <property type="component" value="Unassembled WGS sequence"/>
</dbReference>
<evidence type="ECO:0000313" key="7">
    <source>
        <dbReference type="EMBL" id="MBE5037845.1"/>
    </source>
</evidence>
<keyword evidence="5 6" id="KW-0472">Membrane</keyword>
<gene>
    <name evidence="7" type="ORF">INF35_08615</name>
</gene>
<organism evidence="7 8">
    <name type="scientific">Gemmiger gallinarum</name>
    <dbReference type="NCBI Taxonomy" id="2779354"/>
    <lineage>
        <taxon>Bacteria</taxon>
        <taxon>Bacillati</taxon>
        <taxon>Bacillota</taxon>
        <taxon>Clostridia</taxon>
        <taxon>Eubacteriales</taxon>
        <taxon>Gemmiger</taxon>
    </lineage>
</organism>
<evidence type="ECO:0000256" key="1">
    <source>
        <dbReference type="ARBA" id="ARBA00004651"/>
    </source>
</evidence>
<evidence type="ECO:0000256" key="5">
    <source>
        <dbReference type="ARBA" id="ARBA00023136"/>
    </source>
</evidence>
<feature type="transmembrane region" description="Helical" evidence="6">
    <location>
        <begin position="389"/>
        <end position="417"/>
    </location>
</feature>
<evidence type="ECO:0000256" key="4">
    <source>
        <dbReference type="ARBA" id="ARBA00022989"/>
    </source>
</evidence>
<evidence type="ECO:0000256" key="6">
    <source>
        <dbReference type="SAM" id="Phobius"/>
    </source>
</evidence>
<name>A0ABR9R464_9FIRM</name>
<sequence>MRTKRTIINLLYTLGSSFVLLLLGLVARALFVSNFDITIPGTSTVIEQLFSVFSIAEFGVGSVISYRLYEQIAAKDVDKISKYMSLYKWTYRLIGGAIFVLAALFWFFLPLLIVEADTDWNAVHAIYILQTLSTLSSYFLVTRRLLYTCTQQGYVCTRIDFVFNVLTYLARIYISLNYANNYILYFGITIVFNTLANVVVAWRYRRDFPEVQDVRVSWADFKELGLFRDLRYYLVHRVSNAIYGTSDSLVMTRMRGSASVTYLGNYSNVSSSVTNIGNKILDSFAAAIGNIVYDKTAEADDHQKKVFWSMDLFSYLFGSFVAVAYFCLFQPFITVWLGSKWLLPMSYVFWFCLNEYVGWNHRMLGSYRAVLGHFEEDQWFMVASGVSNLVLSFVLVGPFGLAGVVAATVFAHCLMWFGRAKVVFGRFMRGCGGRYLRLQLIHALTLAADMAVTYWVCSLLGGGWLGVIARAVVVCILPNAMNLVFYGFTSDAEYLRGRALQLWRRIRRKEA</sequence>
<keyword evidence="4 6" id="KW-1133">Transmembrane helix</keyword>
<keyword evidence="3 6" id="KW-0812">Transmembrane</keyword>
<protein>
    <recommendedName>
        <fullName evidence="9">Membrane protein involved in the export of O-antigen and teichoic acid</fullName>
    </recommendedName>
</protein>
<dbReference type="RefSeq" id="WP_193501499.1">
    <property type="nucleotide sequence ID" value="NZ_JADCKC010000002.1"/>
</dbReference>
<feature type="transmembrane region" description="Helical" evidence="6">
    <location>
        <begin position="121"/>
        <end position="141"/>
    </location>
</feature>
<evidence type="ECO:0000313" key="8">
    <source>
        <dbReference type="Proteomes" id="UP000768567"/>
    </source>
</evidence>
<proteinExistence type="predicted"/>
<evidence type="ECO:0000256" key="2">
    <source>
        <dbReference type="ARBA" id="ARBA00022475"/>
    </source>
</evidence>
<feature type="transmembrane region" description="Helical" evidence="6">
    <location>
        <begin position="182"/>
        <end position="202"/>
    </location>
</feature>
<feature type="transmembrane region" description="Helical" evidence="6">
    <location>
        <begin position="89"/>
        <end position="109"/>
    </location>
</feature>
<feature type="transmembrane region" description="Helical" evidence="6">
    <location>
        <begin position="467"/>
        <end position="488"/>
    </location>
</feature>
<evidence type="ECO:0008006" key="9">
    <source>
        <dbReference type="Google" id="ProtNLM"/>
    </source>
</evidence>
<comment type="subcellular location">
    <subcellularLocation>
        <location evidence="1">Cell membrane</location>
        <topology evidence="1">Multi-pass membrane protein</topology>
    </subcellularLocation>
</comment>
<dbReference type="PANTHER" id="PTHR30250">
    <property type="entry name" value="PST FAMILY PREDICTED COLANIC ACID TRANSPORTER"/>
    <property type="match status" value="1"/>
</dbReference>
<feature type="transmembrane region" description="Helical" evidence="6">
    <location>
        <begin position="7"/>
        <end position="30"/>
    </location>
</feature>
<keyword evidence="2" id="KW-1003">Cell membrane</keyword>
<accession>A0ABR9R464</accession>
<feature type="transmembrane region" description="Helical" evidence="6">
    <location>
        <begin position="50"/>
        <end position="69"/>
    </location>
</feature>
<reference evidence="7 8" key="1">
    <citation type="submission" date="2020-10" db="EMBL/GenBank/DDBJ databases">
        <title>ChiBAC.</title>
        <authorList>
            <person name="Zenner C."/>
            <person name="Hitch T.C.A."/>
            <person name="Clavel T."/>
        </authorList>
    </citation>
    <scope>NUCLEOTIDE SEQUENCE [LARGE SCALE GENOMIC DNA]</scope>
    <source>
        <strain evidence="7 8">DSM 109015</strain>
    </source>
</reference>
<feature type="transmembrane region" description="Helical" evidence="6">
    <location>
        <begin position="438"/>
        <end position="461"/>
    </location>
</feature>
<dbReference type="InterPro" id="IPR050833">
    <property type="entry name" value="Poly_Biosynth_Transport"/>
</dbReference>
<keyword evidence="8" id="KW-1185">Reference proteome</keyword>
<dbReference type="EMBL" id="JADCKC010000002">
    <property type="protein sequence ID" value="MBE5037845.1"/>
    <property type="molecule type" value="Genomic_DNA"/>
</dbReference>
<feature type="transmembrane region" description="Helical" evidence="6">
    <location>
        <begin position="312"/>
        <end position="337"/>
    </location>
</feature>
<evidence type="ECO:0000256" key="3">
    <source>
        <dbReference type="ARBA" id="ARBA00022692"/>
    </source>
</evidence>
<dbReference type="PANTHER" id="PTHR30250:SF26">
    <property type="entry name" value="PSMA PROTEIN"/>
    <property type="match status" value="1"/>
</dbReference>
<comment type="caution">
    <text evidence="7">The sequence shown here is derived from an EMBL/GenBank/DDBJ whole genome shotgun (WGS) entry which is preliminary data.</text>
</comment>